<evidence type="ECO:0000256" key="1">
    <source>
        <dbReference type="ARBA" id="ARBA00008007"/>
    </source>
</evidence>
<dbReference type="Gene3D" id="3.40.50.2020">
    <property type="match status" value="1"/>
</dbReference>
<dbReference type="InterPro" id="IPR029057">
    <property type="entry name" value="PRTase-like"/>
</dbReference>
<dbReference type="PANTHER" id="PTHR47505:SF1">
    <property type="entry name" value="DNA UTILIZATION PROTEIN YHGH"/>
    <property type="match status" value="1"/>
</dbReference>
<dbReference type="SUPFAM" id="SSF53271">
    <property type="entry name" value="PRTase-like"/>
    <property type="match status" value="1"/>
</dbReference>
<dbReference type="EMBL" id="JAEEGB010000017">
    <property type="protein sequence ID" value="MBI6874010.1"/>
    <property type="molecule type" value="Genomic_DNA"/>
</dbReference>
<protein>
    <submittedName>
        <fullName evidence="3">ComF family protein</fullName>
    </submittedName>
</protein>
<evidence type="ECO:0000313" key="4">
    <source>
        <dbReference type="Proteomes" id="UP000622687"/>
    </source>
</evidence>
<gene>
    <name evidence="3" type="ORF">I6U51_15090</name>
</gene>
<evidence type="ECO:0000259" key="2">
    <source>
        <dbReference type="Pfam" id="PF00156"/>
    </source>
</evidence>
<reference evidence="3" key="1">
    <citation type="submission" date="2020-12" db="EMBL/GenBank/DDBJ databases">
        <title>Clostridium thailandense sp. nov., a novel acetogenic bacterium isolated from peat land soil in Thailand.</title>
        <authorList>
            <person name="Chaikitkaew S."/>
            <person name="Birkeland N.K."/>
        </authorList>
    </citation>
    <scope>NUCLEOTIDE SEQUENCE</scope>
    <source>
        <strain evidence="3">DSM 17425</strain>
    </source>
</reference>
<name>A0A934HTG1_9CLOT</name>
<dbReference type="CDD" id="cd06223">
    <property type="entry name" value="PRTases_typeI"/>
    <property type="match status" value="1"/>
</dbReference>
<dbReference type="RefSeq" id="WP_211143424.1">
    <property type="nucleotide sequence ID" value="NZ_JAEEGB010000017.1"/>
</dbReference>
<keyword evidence="4" id="KW-1185">Reference proteome</keyword>
<proteinExistence type="inferred from homology"/>
<feature type="domain" description="Phosphoribosyltransferase" evidence="2">
    <location>
        <begin position="131"/>
        <end position="217"/>
    </location>
</feature>
<sequence>MGNGIIKILKFMWDCVLQVVYDGDEKCILCEKELYNCNYICADCEKRIKFCNDPFDIKFNNIKITSYSVSYYSGAMMELILKLKYKSNFRAGETIANYMIDLVKREKLKFDFIAYIPMNKSAMKKRGYNQSRYLARIVSDSLNIPIIDCLKKIHQTEDQIGLNHDERWENMRECFKFIDKINIKNKRILIIDDVVTTGATTFYCAYELIKNGAEEITVLTGAKSKV</sequence>
<organism evidence="3 4">
    <name type="scientific">Clostridium aciditolerans</name>
    <dbReference type="NCBI Taxonomy" id="339861"/>
    <lineage>
        <taxon>Bacteria</taxon>
        <taxon>Bacillati</taxon>
        <taxon>Bacillota</taxon>
        <taxon>Clostridia</taxon>
        <taxon>Eubacteriales</taxon>
        <taxon>Clostridiaceae</taxon>
        <taxon>Clostridium</taxon>
    </lineage>
</organism>
<comment type="similarity">
    <text evidence="1">Belongs to the ComF/GntX family.</text>
</comment>
<comment type="caution">
    <text evidence="3">The sequence shown here is derived from an EMBL/GenBank/DDBJ whole genome shotgun (WGS) entry which is preliminary data.</text>
</comment>
<dbReference type="InterPro" id="IPR051910">
    <property type="entry name" value="ComF/GntX_DNA_util-trans"/>
</dbReference>
<dbReference type="Pfam" id="PF00156">
    <property type="entry name" value="Pribosyltran"/>
    <property type="match status" value="1"/>
</dbReference>
<dbReference type="Proteomes" id="UP000622687">
    <property type="component" value="Unassembled WGS sequence"/>
</dbReference>
<dbReference type="InterPro" id="IPR000836">
    <property type="entry name" value="PRTase_dom"/>
</dbReference>
<evidence type="ECO:0000313" key="3">
    <source>
        <dbReference type="EMBL" id="MBI6874010.1"/>
    </source>
</evidence>
<dbReference type="PANTHER" id="PTHR47505">
    <property type="entry name" value="DNA UTILIZATION PROTEIN YHGH"/>
    <property type="match status" value="1"/>
</dbReference>
<accession>A0A934HTG1</accession>
<dbReference type="AlphaFoldDB" id="A0A934HTG1"/>